<evidence type="ECO:0000313" key="2">
    <source>
        <dbReference type="Proteomes" id="UP000298652"/>
    </source>
</evidence>
<organism evidence="1 2">
    <name type="scientific">Setaria viridis</name>
    <name type="common">Green bristlegrass</name>
    <name type="synonym">Setaria italica subsp. viridis</name>
    <dbReference type="NCBI Taxonomy" id="4556"/>
    <lineage>
        <taxon>Eukaryota</taxon>
        <taxon>Viridiplantae</taxon>
        <taxon>Streptophyta</taxon>
        <taxon>Embryophyta</taxon>
        <taxon>Tracheophyta</taxon>
        <taxon>Spermatophyta</taxon>
        <taxon>Magnoliopsida</taxon>
        <taxon>Liliopsida</taxon>
        <taxon>Poales</taxon>
        <taxon>Poaceae</taxon>
        <taxon>PACMAD clade</taxon>
        <taxon>Panicoideae</taxon>
        <taxon>Panicodae</taxon>
        <taxon>Paniceae</taxon>
        <taxon>Cenchrinae</taxon>
        <taxon>Setaria</taxon>
    </lineage>
</organism>
<keyword evidence="2" id="KW-1185">Reference proteome</keyword>
<dbReference type="Gramene" id="TKV98615">
    <property type="protein sequence ID" value="TKV98615"/>
    <property type="gene ID" value="SEVIR_9G571200v2"/>
</dbReference>
<evidence type="ECO:0000313" key="1">
    <source>
        <dbReference type="EMBL" id="TKV98615.1"/>
    </source>
</evidence>
<dbReference type="AlphaFoldDB" id="A0A4V6D2H4"/>
<dbReference type="Proteomes" id="UP000298652">
    <property type="component" value="Chromosome 9"/>
</dbReference>
<dbReference type="EMBL" id="CM016560">
    <property type="protein sequence ID" value="TKV98615.1"/>
    <property type="molecule type" value="Genomic_DNA"/>
</dbReference>
<gene>
    <name evidence="1" type="ORF">SEVIR_9G571200v2</name>
</gene>
<accession>A0A4V6D2H4</accession>
<name>A0A4V6D2H4_SETVI</name>
<protein>
    <submittedName>
        <fullName evidence="1">Uncharacterized protein</fullName>
    </submittedName>
</protein>
<sequence>MDPIEQDNSSIHSTPHPCVRCGAVRCMHQPAPQQEMDAGRTRHCSDPSASVRARCLDVSPFLTRTDKLAPGPGRSIDSMDGCNRSWAEHACARISLT</sequence>
<reference evidence="1" key="1">
    <citation type="submission" date="2019-03" db="EMBL/GenBank/DDBJ databases">
        <title>WGS assembly of Setaria viridis.</title>
        <authorList>
            <person name="Huang P."/>
            <person name="Jenkins J."/>
            <person name="Grimwood J."/>
            <person name="Barry K."/>
            <person name="Healey A."/>
            <person name="Mamidi S."/>
            <person name="Sreedasyam A."/>
            <person name="Shu S."/>
            <person name="Feldman M."/>
            <person name="Wu J."/>
            <person name="Yu Y."/>
            <person name="Chen C."/>
            <person name="Johnson J."/>
            <person name="Rokhsar D."/>
            <person name="Baxter I."/>
            <person name="Schmutz J."/>
            <person name="Brutnell T."/>
            <person name="Kellogg E."/>
        </authorList>
    </citation>
    <scope>NUCLEOTIDE SEQUENCE [LARGE SCALE GENOMIC DNA]</scope>
</reference>
<proteinExistence type="predicted"/>